<sequence>MSELRALTAVGAFNSEGVITIDGGSRLEPQPTGNVADAYILPRSKVTTRSS</sequence>
<dbReference type="AlphaFoldDB" id="A0A9X7Z6X1"/>
<protein>
    <submittedName>
        <fullName evidence="1">Uncharacterized protein</fullName>
    </submittedName>
</protein>
<evidence type="ECO:0000313" key="2">
    <source>
        <dbReference type="Proteomes" id="UP000663505"/>
    </source>
</evidence>
<proteinExistence type="predicted"/>
<keyword evidence="2" id="KW-1185">Reference proteome</keyword>
<reference evidence="1 2" key="1">
    <citation type="submission" date="2021-02" db="EMBL/GenBank/DDBJ databases">
        <title>Alicyclobacillus curvatus sp. nov. and Alicyclobacillus mengziensis sp. nov., two acidophilic bacteria isolated from acid mine drainage.</title>
        <authorList>
            <person name="Huang Y."/>
        </authorList>
    </citation>
    <scope>NUCLEOTIDE SEQUENCE [LARGE SCALE GENOMIC DNA]</scope>
    <source>
        <strain evidence="1 2">S30H14</strain>
    </source>
</reference>
<organism evidence="1 2">
    <name type="scientific">Alicyclobacillus mengziensis</name>
    <dbReference type="NCBI Taxonomy" id="2931921"/>
    <lineage>
        <taxon>Bacteria</taxon>
        <taxon>Bacillati</taxon>
        <taxon>Bacillota</taxon>
        <taxon>Bacilli</taxon>
        <taxon>Bacillales</taxon>
        <taxon>Alicyclobacillaceae</taxon>
        <taxon>Alicyclobacillus</taxon>
    </lineage>
</organism>
<evidence type="ECO:0000313" key="1">
    <source>
        <dbReference type="EMBL" id="QSO46668.1"/>
    </source>
</evidence>
<dbReference type="KEGG" id="afx:JZ786_19830"/>
<dbReference type="Proteomes" id="UP000663505">
    <property type="component" value="Chromosome"/>
</dbReference>
<gene>
    <name evidence="1" type="ORF">JZ786_19830</name>
</gene>
<name>A0A9X7Z6X1_9BACL</name>
<accession>A0A9X7Z6X1</accession>
<dbReference type="EMBL" id="CP071182">
    <property type="protein sequence ID" value="QSO46668.1"/>
    <property type="molecule type" value="Genomic_DNA"/>
</dbReference>
<dbReference type="RefSeq" id="WP_206656033.1">
    <property type="nucleotide sequence ID" value="NZ_CP071182.1"/>
</dbReference>